<dbReference type="Proteomes" id="UP000813444">
    <property type="component" value="Unassembled WGS sequence"/>
</dbReference>
<evidence type="ECO:0000313" key="2">
    <source>
        <dbReference type="Proteomes" id="UP000813444"/>
    </source>
</evidence>
<dbReference type="EMBL" id="JAGPNK010000008">
    <property type="protein sequence ID" value="KAH7316843.1"/>
    <property type="molecule type" value="Genomic_DNA"/>
</dbReference>
<reference evidence="1" key="1">
    <citation type="journal article" date="2021" name="Nat. Commun.">
        <title>Genetic determinants of endophytism in the Arabidopsis root mycobiome.</title>
        <authorList>
            <person name="Mesny F."/>
            <person name="Miyauchi S."/>
            <person name="Thiergart T."/>
            <person name="Pickel B."/>
            <person name="Atanasova L."/>
            <person name="Karlsson M."/>
            <person name="Huettel B."/>
            <person name="Barry K.W."/>
            <person name="Haridas S."/>
            <person name="Chen C."/>
            <person name="Bauer D."/>
            <person name="Andreopoulos W."/>
            <person name="Pangilinan J."/>
            <person name="LaButti K."/>
            <person name="Riley R."/>
            <person name="Lipzen A."/>
            <person name="Clum A."/>
            <person name="Drula E."/>
            <person name="Henrissat B."/>
            <person name="Kohler A."/>
            <person name="Grigoriev I.V."/>
            <person name="Martin F.M."/>
            <person name="Hacquard S."/>
        </authorList>
    </citation>
    <scope>NUCLEOTIDE SEQUENCE</scope>
    <source>
        <strain evidence="1">MPI-CAGE-CH-0235</strain>
    </source>
</reference>
<gene>
    <name evidence="1" type="ORF">B0I35DRAFT_434106</name>
</gene>
<organism evidence="1 2">
    <name type="scientific">Stachybotrys elegans</name>
    <dbReference type="NCBI Taxonomy" id="80388"/>
    <lineage>
        <taxon>Eukaryota</taxon>
        <taxon>Fungi</taxon>
        <taxon>Dikarya</taxon>
        <taxon>Ascomycota</taxon>
        <taxon>Pezizomycotina</taxon>
        <taxon>Sordariomycetes</taxon>
        <taxon>Hypocreomycetidae</taxon>
        <taxon>Hypocreales</taxon>
        <taxon>Stachybotryaceae</taxon>
        <taxon>Stachybotrys</taxon>
    </lineage>
</organism>
<dbReference type="AlphaFoldDB" id="A0A8K0SQA9"/>
<evidence type="ECO:0000313" key="1">
    <source>
        <dbReference type="EMBL" id="KAH7316843.1"/>
    </source>
</evidence>
<protein>
    <submittedName>
        <fullName evidence="1">Uncharacterized protein</fullName>
    </submittedName>
</protein>
<accession>A0A8K0SQA9</accession>
<comment type="caution">
    <text evidence="1">The sequence shown here is derived from an EMBL/GenBank/DDBJ whole genome shotgun (WGS) entry which is preliminary data.</text>
</comment>
<name>A0A8K0SQA9_9HYPO</name>
<keyword evidence="2" id="KW-1185">Reference proteome</keyword>
<proteinExistence type="predicted"/>
<sequence>MSVCLPSFPSPPTRLPQQTGSSLLILILAALPGPAWPGWLSWLPLAHAFVHERLEGTRSFATRLVPVLPPVSTLVPTAQSSHLPAARPSARECLANHALNRAPSSNSNTRLPAGAYPADIRIHDACSIGLLLCHLLPLPSPL</sequence>